<dbReference type="EC" id="2.4.-.-" evidence="5"/>
<dbReference type="Gene3D" id="3.90.550.10">
    <property type="entry name" value="Spore Coat Polysaccharide Biosynthesis Protein SpsA, Chain A"/>
    <property type="match status" value="1"/>
</dbReference>
<comment type="similarity">
    <text evidence="1">Belongs to the glycosyltransferase 2 family.</text>
</comment>
<proteinExistence type="inferred from homology"/>
<feature type="domain" description="TarS C-terminal" evidence="3">
    <location>
        <begin position="366"/>
        <end position="498"/>
    </location>
</feature>
<gene>
    <name evidence="5" type="ORF">PJ311_02560</name>
</gene>
<keyword evidence="6" id="KW-1185">Reference proteome</keyword>
<evidence type="ECO:0000259" key="2">
    <source>
        <dbReference type="Pfam" id="PF00535"/>
    </source>
</evidence>
<dbReference type="CDD" id="cd00761">
    <property type="entry name" value="Glyco_tranf_GTA_type"/>
    <property type="match status" value="1"/>
</dbReference>
<feature type="domain" description="TarS/TarP linker" evidence="4">
    <location>
        <begin position="220"/>
        <end position="319"/>
    </location>
</feature>
<organism evidence="5 6">
    <name type="scientific">Bacillus changyiensis</name>
    <dbReference type="NCBI Taxonomy" id="3004103"/>
    <lineage>
        <taxon>Bacteria</taxon>
        <taxon>Bacillati</taxon>
        <taxon>Bacillota</taxon>
        <taxon>Bacilli</taxon>
        <taxon>Bacillales</taxon>
        <taxon>Bacillaceae</taxon>
        <taxon>Bacillus</taxon>
    </lineage>
</organism>
<evidence type="ECO:0000313" key="5">
    <source>
        <dbReference type="EMBL" id="MDA7025491.1"/>
    </source>
</evidence>
<protein>
    <submittedName>
        <fullName evidence="5">Glycosyltransferase</fullName>
        <ecNumber evidence="5">2.4.-.-</ecNumber>
    </submittedName>
</protein>
<dbReference type="Pfam" id="PF22181">
    <property type="entry name" value="TarS_linker"/>
    <property type="match status" value="1"/>
</dbReference>
<evidence type="ECO:0000313" key="6">
    <source>
        <dbReference type="Proteomes" id="UP001211894"/>
    </source>
</evidence>
<dbReference type="EMBL" id="JAQKAB010000001">
    <property type="protein sequence ID" value="MDA7025491.1"/>
    <property type="molecule type" value="Genomic_DNA"/>
</dbReference>
<dbReference type="Pfam" id="PF00535">
    <property type="entry name" value="Glycos_transf_2"/>
    <property type="match status" value="1"/>
</dbReference>
<dbReference type="SUPFAM" id="SSF53448">
    <property type="entry name" value="Nucleotide-diphospho-sugar transferases"/>
    <property type="match status" value="1"/>
</dbReference>
<dbReference type="PANTHER" id="PTHR22916:SF3">
    <property type="entry name" value="UDP-GLCNAC:BETAGAL BETA-1,3-N-ACETYLGLUCOSAMINYLTRANSFERASE-LIKE PROTEIN 1"/>
    <property type="match status" value="1"/>
</dbReference>
<dbReference type="InterPro" id="IPR001173">
    <property type="entry name" value="Glyco_trans_2-like"/>
</dbReference>
<name>A0ABT4X259_9BACI</name>
<accession>A0ABT4X259</accession>
<dbReference type="InterPro" id="IPR054028">
    <property type="entry name" value="TarS/TarP_linker"/>
</dbReference>
<dbReference type="RefSeq" id="WP_271339341.1">
    <property type="nucleotide sequence ID" value="NZ_JAQKAB010000001.1"/>
</dbReference>
<sequence length="637" mass="74613">MLKITVAVPCYRSEQFISKCMDSLVNQSMADDEYEIICVDDRSTDRTVEVLHEYQSRYHQVKVIERETNSGGPGEPRNQAIEAAKGKYIFFVDSDDYLGTEALERLYNFAEEHDSDVILGKMQGVNGRGVPKAIFKETNPNVDLVDSVLVYALGPTKMFRVSMLKENNIWFPTNIKATEDQVFVMNAFLHASVISVLADYDCYYAVLREGDHMTFAYVSPQDYYDAMKVIIDMIKTSRLSETRKEKLIAKFLNRHFEFSRTTDFTTVLQSEDEQREWMNELYLFVQKNIPAEVDTMVKNHFRLRLYFIRHNDLTGFKQFEHEEENLHDFAYVEQGNIFANFPSLSRYEVPKEALKMNHKNQLIHFVEDIAFENYHLLVKGSVHHTALTHQSERQNIVGVWVNRQTKLEKRFKPDVSEGEQFIFRFPFNEIAETDLDISVWDLFIDSYIDGYRRRGRIGRNRQPYQYKSHAKFLGNNGFSTYTVRPYFTKDFDNLSLEFKAHNTGLKVEISEDEPSSYLTITIPKQQLFFPQKSILLFKINNQELLVPIKEIITKPDQTELNISRHLIADKMASVQIFKGDVDIFINSYQTRLDPIQHDFSALLCSYLIHKKRWFLKSERKVDVQLKANHSTFYLTSR</sequence>
<keyword evidence="5" id="KW-0328">Glycosyltransferase</keyword>
<evidence type="ECO:0000259" key="3">
    <source>
        <dbReference type="Pfam" id="PF18674"/>
    </source>
</evidence>
<dbReference type="InterPro" id="IPR041038">
    <property type="entry name" value="TarS_C1"/>
</dbReference>
<dbReference type="InterPro" id="IPR029044">
    <property type="entry name" value="Nucleotide-diphossugar_trans"/>
</dbReference>
<dbReference type="Pfam" id="PF18674">
    <property type="entry name" value="TarS_C1"/>
    <property type="match status" value="1"/>
</dbReference>
<keyword evidence="5" id="KW-0808">Transferase</keyword>
<dbReference type="PANTHER" id="PTHR22916">
    <property type="entry name" value="GLYCOSYLTRANSFERASE"/>
    <property type="match status" value="1"/>
</dbReference>
<feature type="domain" description="Glycosyltransferase 2-like" evidence="2">
    <location>
        <begin position="5"/>
        <end position="132"/>
    </location>
</feature>
<dbReference type="GO" id="GO:0016757">
    <property type="term" value="F:glycosyltransferase activity"/>
    <property type="evidence" value="ECO:0007669"/>
    <property type="project" value="UniProtKB-KW"/>
</dbReference>
<dbReference type="Proteomes" id="UP001211894">
    <property type="component" value="Unassembled WGS sequence"/>
</dbReference>
<evidence type="ECO:0000256" key="1">
    <source>
        <dbReference type="ARBA" id="ARBA00006739"/>
    </source>
</evidence>
<reference evidence="5 6" key="1">
    <citation type="submission" date="2023-01" db="EMBL/GenBank/DDBJ databases">
        <title>Bacillus changyiensis sp. nov., isolated from a coastal deposit.</title>
        <authorList>
            <person name="Xiao G."/>
            <person name="Lai Q."/>
            <person name="Hu Z."/>
            <person name="Shao Z."/>
        </authorList>
    </citation>
    <scope>NUCLEOTIDE SEQUENCE [LARGE SCALE GENOMIC DNA]</scope>
    <source>
        <strain evidence="5 6">CLL-7-23</strain>
    </source>
</reference>
<comment type="caution">
    <text evidence="5">The sequence shown here is derived from an EMBL/GenBank/DDBJ whole genome shotgun (WGS) entry which is preliminary data.</text>
</comment>
<evidence type="ECO:0000259" key="4">
    <source>
        <dbReference type="Pfam" id="PF22181"/>
    </source>
</evidence>